<keyword evidence="2" id="KW-1185">Reference proteome</keyword>
<evidence type="ECO:0000313" key="1">
    <source>
        <dbReference type="EMBL" id="KAI5647443.1"/>
    </source>
</evidence>
<name>A0ACB9ZJ72_CATRO</name>
<proteinExistence type="predicted"/>
<sequence length="442" mass="49910">MAPAALKVAVIGAGVAGLCAARELKREGHDVVLYEKANQIGGTWVYNPEIESDPIGLNPDRKIIHSSLYRSLCTNLPKQLMGFSDYPFRFNQENGDDYQNFTGHERVLEFLNNFATDFGVVELVKFNNEVVRVEKMGSSWGKDNDDYWVVESRRDEEEEEEEEERFDAVVICNGHYTIPRVAQLPGMKEWPGKQVHSHNYRVPDPFHNQIVVVIGNGPSAHDICQEIGKVAKQVHLSSLSPLTKPSKLEIFGNIWQHSKIAYCHENGEISFEEGSSVFADVILHCTGYKYEFPFLKTNGIVDVDDNRVGPLYKHVFPPQLAPSLSFVGIPSGAGVNFPMIELQAKWIAGVLSGKVMLPSKEEMLAAVEQHYRLMEENGIPKHHTHTLPFNFEYHDWIAEELGEAGMDEKLKEIFEIIVDSVMHSSWIGAKQRVDRLISYKGL</sequence>
<dbReference type="EMBL" id="CM044708">
    <property type="protein sequence ID" value="KAI5647443.1"/>
    <property type="molecule type" value="Genomic_DNA"/>
</dbReference>
<reference evidence="2" key="1">
    <citation type="journal article" date="2023" name="Nat. Plants">
        <title>Single-cell RNA sequencing provides a high-resolution roadmap for understanding the multicellular compartmentation of specialized metabolism.</title>
        <authorList>
            <person name="Sun S."/>
            <person name="Shen X."/>
            <person name="Li Y."/>
            <person name="Li Y."/>
            <person name="Wang S."/>
            <person name="Li R."/>
            <person name="Zhang H."/>
            <person name="Shen G."/>
            <person name="Guo B."/>
            <person name="Wei J."/>
            <person name="Xu J."/>
            <person name="St-Pierre B."/>
            <person name="Chen S."/>
            <person name="Sun C."/>
        </authorList>
    </citation>
    <scope>NUCLEOTIDE SEQUENCE [LARGE SCALE GENOMIC DNA]</scope>
</reference>
<comment type="caution">
    <text evidence="1">The sequence shown here is derived from an EMBL/GenBank/DDBJ whole genome shotgun (WGS) entry which is preliminary data.</text>
</comment>
<accession>A0ACB9ZJ72</accession>
<organism evidence="1 2">
    <name type="scientific">Catharanthus roseus</name>
    <name type="common">Madagascar periwinkle</name>
    <name type="synonym">Vinca rosea</name>
    <dbReference type="NCBI Taxonomy" id="4058"/>
    <lineage>
        <taxon>Eukaryota</taxon>
        <taxon>Viridiplantae</taxon>
        <taxon>Streptophyta</taxon>
        <taxon>Embryophyta</taxon>
        <taxon>Tracheophyta</taxon>
        <taxon>Spermatophyta</taxon>
        <taxon>Magnoliopsida</taxon>
        <taxon>eudicotyledons</taxon>
        <taxon>Gunneridae</taxon>
        <taxon>Pentapetalae</taxon>
        <taxon>asterids</taxon>
        <taxon>lamiids</taxon>
        <taxon>Gentianales</taxon>
        <taxon>Apocynaceae</taxon>
        <taxon>Rauvolfioideae</taxon>
        <taxon>Vinceae</taxon>
        <taxon>Catharanthinae</taxon>
        <taxon>Catharanthus</taxon>
    </lineage>
</organism>
<protein>
    <submittedName>
        <fullName evidence="1">Uncharacterized protein</fullName>
    </submittedName>
</protein>
<dbReference type="Proteomes" id="UP001060085">
    <property type="component" value="Linkage Group LG08"/>
</dbReference>
<evidence type="ECO:0000313" key="2">
    <source>
        <dbReference type="Proteomes" id="UP001060085"/>
    </source>
</evidence>
<gene>
    <name evidence="1" type="ORF">M9H77_33448</name>
</gene>